<evidence type="ECO:0000313" key="5">
    <source>
        <dbReference type="Proteomes" id="UP001168478"/>
    </source>
</evidence>
<sequence>MNNKKTKEIERLVERFFDGETTTEEEARLYKVFRRKRLPNSLERMRPVMEAFSSMSEEKPQRAKTVSIVRRALMGAAAMLALIVGIAIYSNYHEEQSLARIYGGSYVIENGWRIDDLSAIQDDIERVLADSRRIEQHAEHNVIDRAEQDVLDNISDPDMRDEVEKMLNE</sequence>
<protein>
    <submittedName>
        <fullName evidence="3">Uncharacterized protein</fullName>
    </submittedName>
</protein>
<dbReference type="EMBL" id="JAUEIE010000010">
    <property type="protein sequence ID" value="MDN0023248.1"/>
    <property type="molecule type" value="Genomic_DNA"/>
</dbReference>
<dbReference type="AlphaFoldDB" id="A0AAW7JKY6"/>
<accession>A0AAW7JKY6</accession>
<evidence type="ECO:0000313" key="2">
    <source>
        <dbReference type="EMBL" id="MDN0023248.1"/>
    </source>
</evidence>
<proteinExistence type="predicted"/>
<dbReference type="RefSeq" id="WP_289825674.1">
    <property type="nucleotide sequence ID" value="NZ_JAUEIE010000010.1"/>
</dbReference>
<evidence type="ECO:0000313" key="3">
    <source>
        <dbReference type="EMBL" id="MDN0025889.1"/>
    </source>
</evidence>
<dbReference type="EMBL" id="JAUEIF010000010">
    <property type="protein sequence ID" value="MDN0025889.1"/>
    <property type="molecule type" value="Genomic_DNA"/>
</dbReference>
<keyword evidence="1" id="KW-0812">Transmembrane</keyword>
<gene>
    <name evidence="2" type="ORF">QVN81_09480</name>
    <name evidence="3" type="ORF">QVN84_10225</name>
</gene>
<keyword evidence="4" id="KW-1185">Reference proteome</keyword>
<evidence type="ECO:0000256" key="1">
    <source>
        <dbReference type="SAM" id="Phobius"/>
    </source>
</evidence>
<organism evidence="3 5">
    <name type="scientific">Leyella lascolaii</name>
    <dbReference type="NCBI Taxonomy" id="1776379"/>
    <lineage>
        <taxon>Bacteria</taxon>
        <taxon>Pseudomonadati</taxon>
        <taxon>Bacteroidota</taxon>
        <taxon>Bacteroidia</taxon>
        <taxon>Bacteroidales</taxon>
        <taxon>Prevotellaceae</taxon>
        <taxon>Leyella</taxon>
    </lineage>
</organism>
<dbReference type="Proteomes" id="UP001168478">
    <property type="component" value="Unassembled WGS sequence"/>
</dbReference>
<keyword evidence="1" id="KW-1133">Transmembrane helix</keyword>
<evidence type="ECO:0000313" key="4">
    <source>
        <dbReference type="Proteomes" id="UP001167831"/>
    </source>
</evidence>
<name>A0AAW7JKY6_9BACT</name>
<dbReference type="Proteomes" id="UP001167831">
    <property type="component" value="Unassembled WGS sequence"/>
</dbReference>
<reference evidence="3" key="2">
    <citation type="submission" date="2023-08" db="EMBL/GenBank/DDBJ databases">
        <title>Identification and characterization of horizontal gene transfer across gut microbiota members of farm animals based on homology search.</title>
        <authorList>
            <person name="Schwarzerova J."/>
            <person name="Nykrynova M."/>
            <person name="Jureckova K."/>
            <person name="Cejkova D."/>
            <person name="Rychlik I."/>
        </authorList>
    </citation>
    <scope>NUCLEOTIDE SEQUENCE</scope>
    <source>
        <strain evidence="3">ET15</strain>
        <strain evidence="2">ET37</strain>
    </source>
</reference>
<feature type="transmembrane region" description="Helical" evidence="1">
    <location>
        <begin position="72"/>
        <end position="92"/>
    </location>
</feature>
<reference evidence="3" key="1">
    <citation type="submission" date="2023-06" db="EMBL/GenBank/DDBJ databases">
        <authorList>
            <person name="Zeman M."/>
            <person name="Kubasova T."/>
            <person name="Jahodarova E."/>
            <person name="Nykrynova M."/>
            <person name="Rychlik I."/>
        </authorList>
    </citation>
    <scope>NUCLEOTIDE SEQUENCE</scope>
    <source>
        <strain evidence="3">ET15</strain>
        <strain evidence="2">ET37</strain>
    </source>
</reference>
<keyword evidence="1" id="KW-0472">Membrane</keyword>
<comment type="caution">
    <text evidence="3">The sequence shown here is derived from an EMBL/GenBank/DDBJ whole genome shotgun (WGS) entry which is preliminary data.</text>
</comment>